<dbReference type="KEGG" id="bac:BamMC406_1267"/>
<evidence type="ECO:0000313" key="2">
    <source>
        <dbReference type="Proteomes" id="UP000001680"/>
    </source>
</evidence>
<gene>
    <name evidence="1" type="ordered locus">BamMC406_1267</name>
</gene>
<evidence type="ECO:0000313" key="1">
    <source>
        <dbReference type="EMBL" id="ACB63758.1"/>
    </source>
</evidence>
<accession>B1YNE0</accession>
<reference evidence="2" key="1">
    <citation type="submission" date="2008-04" db="EMBL/GenBank/DDBJ databases">
        <title>Complete sequence of chromosome 1 of Burkholderia ambifaria MC40-6.</title>
        <authorList>
            <person name="Copeland A."/>
            <person name="Lucas S."/>
            <person name="Lapidus A."/>
            <person name="Glavina del Rio T."/>
            <person name="Dalin E."/>
            <person name="Tice H."/>
            <person name="Pitluck S."/>
            <person name="Chain P."/>
            <person name="Malfatti S."/>
            <person name="Shin M."/>
            <person name="Vergez L."/>
            <person name="Lang D."/>
            <person name="Schmutz J."/>
            <person name="Larimer F."/>
            <person name="Land M."/>
            <person name="Hauser L."/>
            <person name="Kyrpides N."/>
            <person name="Lykidis A."/>
            <person name="Ramette A."/>
            <person name="Konstantinidis K."/>
            <person name="Tiedje J."/>
            <person name="Richardson P."/>
        </authorList>
    </citation>
    <scope>NUCLEOTIDE SEQUENCE [LARGE SCALE GENOMIC DNA]</scope>
    <source>
        <strain evidence="2">MC40-6</strain>
    </source>
</reference>
<organism evidence="1 2">
    <name type="scientific">Burkholderia ambifaria (strain MC40-6)</name>
    <dbReference type="NCBI Taxonomy" id="398577"/>
    <lineage>
        <taxon>Bacteria</taxon>
        <taxon>Pseudomonadati</taxon>
        <taxon>Pseudomonadota</taxon>
        <taxon>Betaproteobacteria</taxon>
        <taxon>Burkholderiales</taxon>
        <taxon>Burkholderiaceae</taxon>
        <taxon>Burkholderia</taxon>
        <taxon>Burkholderia cepacia complex</taxon>
    </lineage>
</organism>
<dbReference type="HOGENOM" id="CLU_2767820_0_0_4"/>
<dbReference type="AlphaFoldDB" id="B1YNE0"/>
<dbReference type="Proteomes" id="UP000001680">
    <property type="component" value="Chromosome 1"/>
</dbReference>
<name>B1YNE0_BURA4</name>
<dbReference type="EMBL" id="CP001025">
    <property type="protein sequence ID" value="ACB63758.1"/>
    <property type="molecule type" value="Genomic_DNA"/>
</dbReference>
<proteinExistence type="predicted"/>
<protein>
    <submittedName>
        <fullName evidence="1">Uncharacterized protein</fullName>
    </submittedName>
</protein>
<sequence length="69" mass="7519">MESNRAMRPEYAIARVPLVSCNRRASRSLAGVVFAWARACRPAPDTFVNLSPAGLALFDAALDWAAGRR</sequence>